<feature type="compositionally biased region" description="Acidic residues" evidence="1">
    <location>
        <begin position="374"/>
        <end position="391"/>
    </location>
</feature>
<evidence type="ECO:0000313" key="2">
    <source>
        <dbReference type="EMBL" id="KAL0264230.1"/>
    </source>
</evidence>
<feature type="compositionally biased region" description="Polar residues" evidence="1">
    <location>
        <begin position="319"/>
        <end position="330"/>
    </location>
</feature>
<keyword evidence="3" id="KW-1185">Reference proteome</keyword>
<dbReference type="Proteomes" id="UP001430584">
    <property type="component" value="Unassembled WGS sequence"/>
</dbReference>
<feature type="region of interest" description="Disordered" evidence="1">
    <location>
        <begin position="116"/>
        <end position="393"/>
    </location>
</feature>
<protein>
    <submittedName>
        <fullName evidence="2">Uncharacterized protein</fullName>
    </submittedName>
</protein>
<feature type="compositionally biased region" description="Polar residues" evidence="1">
    <location>
        <begin position="8"/>
        <end position="26"/>
    </location>
</feature>
<feature type="compositionally biased region" description="Polar residues" evidence="1">
    <location>
        <begin position="274"/>
        <end position="307"/>
    </location>
</feature>
<proteinExistence type="predicted"/>
<name>A0ABR3CUG9_9PEZI</name>
<feature type="region of interest" description="Disordered" evidence="1">
    <location>
        <begin position="1"/>
        <end position="57"/>
    </location>
</feature>
<organism evidence="2 3">
    <name type="scientific">Diplodia seriata</name>
    <dbReference type="NCBI Taxonomy" id="420778"/>
    <lineage>
        <taxon>Eukaryota</taxon>
        <taxon>Fungi</taxon>
        <taxon>Dikarya</taxon>
        <taxon>Ascomycota</taxon>
        <taxon>Pezizomycotina</taxon>
        <taxon>Dothideomycetes</taxon>
        <taxon>Dothideomycetes incertae sedis</taxon>
        <taxon>Botryosphaeriales</taxon>
        <taxon>Botryosphaeriaceae</taxon>
        <taxon>Diplodia</taxon>
    </lineage>
</organism>
<evidence type="ECO:0000256" key="1">
    <source>
        <dbReference type="SAM" id="MobiDB-lite"/>
    </source>
</evidence>
<feature type="compositionally biased region" description="Basic and acidic residues" evidence="1">
    <location>
        <begin position="180"/>
        <end position="219"/>
    </location>
</feature>
<sequence>MSGASIVISDSQKTDGSLSTDNSLSTDVPKAISMSPGTIPSSLRPSPTITPSSDTEPLIEVPDTWVKRIVDARMLPSGRIRYLVQFTDALDGEYEWRDEIETGAYLRMQFFRGQYDQQNNMNPATVEDPEATKEEKEQKEKEKREKEKQEKEKKEKAKSAAKTTLPSHTKMQNAIQQAAKQERERKAKEKEEKEKRDKEELEKKKKKVAEMRDAAKKASDPTLKPHSGRPQSVAPPSFVSQSAVPPRAAPQGNRPLTALPSRFLQPTAAAAQRTRPQSAVPSVPRSQSTVPVQTAHQQGATSSQTVVVTPGVSGLVTAGQGQRNPRQSVLGQGGAPDPDDSSEPSSSSDGSDISEDLDQLGDGGVSDVEKSDEISDDSFEEEEDEDEDDEDRDLRTQAILQISQSQQLQQPSQSQQVVVPSVSSPKSLNKYMEWLPHGFLPLLSRTYDDCVKTHGALNQSKKMDFALVGCRILACIPKELLEAIMDGNVPLLRKELRDNRPNDHLTRFLQSWDKRATVHPSIYQRSLVHERTKEAPTPTELRRVLANLKLYGRKGRGPMERTIDSMVGKWGKDQLRYVPDVEYHQRELLKAKTAAEKNDWMKKKQSAANRQTAFFKKIDEFCANADKRFKKLQPAMLTKPFQTPWRYIGFAKNAYERNTSQHNKHSSSSALMMLVEATTMYTLNLPAKSFLGPYRMEWSVVSYINTNDEATPSEIILAIISEAYWSSGIGLGIEDSGKNNDVSDFDGKWDSFVIWTMAHPTYHDNMREQNSLIEAKRQRRFVAEQESAREKAQAQGGAEGLEREIQRQELITKIGAARLTISTFEKVHSILDEVVKKAKGSRKQ</sequence>
<feature type="compositionally biased region" description="Polar residues" evidence="1">
    <location>
        <begin position="164"/>
        <end position="175"/>
    </location>
</feature>
<feature type="compositionally biased region" description="Basic and acidic residues" evidence="1">
    <location>
        <begin position="130"/>
        <end position="158"/>
    </location>
</feature>
<feature type="compositionally biased region" description="Polar residues" evidence="1">
    <location>
        <begin position="35"/>
        <end position="55"/>
    </location>
</feature>
<accession>A0ABR3CUG9</accession>
<dbReference type="GeneID" id="92004262"/>
<dbReference type="EMBL" id="JAJVCZ030000001">
    <property type="protein sequence ID" value="KAL0264230.1"/>
    <property type="molecule type" value="Genomic_DNA"/>
</dbReference>
<reference evidence="2 3" key="1">
    <citation type="submission" date="2024-02" db="EMBL/GenBank/DDBJ databases">
        <title>De novo assembly and annotation of 12 fungi associated with fruit tree decline syndrome in Ontario, Canada.</title>
        <authorList>
            <person name="Sulman M."/>
            <person name="Ellouze W."/>
            <person name="Ilyukhin E."/>
        </authorList>
    </citation>
    <scope>NUCLEOTIDE SEQUENCE [LARGE SCALE GENOMIC DNA]</scope>
    <source>
        <strain evidence="2 3">FDS-637</strain>
    </source>
</reference>
<gene>
    <name evidence="2" type="ORF">SLS55_000177</name>
</gene>
<comment type="caution">
    <text evidence="2">The sequence shown here is derived from an EMBL/GenBank/DDBJ whole genome shotgun (WGS) entry which is preliminary data.</text>
</comment>
<dbReference type="RefSeq" id="XP_066636970.1">
    <property type="nucleotide sequence ID" value="XM_066771691.1"/>
</dbReference>
<evidence type="ECO:0000313" key="3">
    <source>
        <dbReference type="Proteomes" id="UP001430584"/>
    </source>
</evidence>